<dbReference type="Pfam" id="PF05739">
    <property type="entry name" value="SNARE"/>
    <property type="match status" value="1"/>
</dbReference>
<dbReference type="CDD" id="cd15851">
    <property type="entry name" value="SNARE_Syntaxin6"/>
    <property type="match status" value="1"/>
</dbReference>
<evidence type="ECO:0000256" key="5">
    <source>
        <dbReference type="ARBA" id="ARBA00022989"/>
    </source>
</evidence>
<dbReference type="PROSITE" id="PS50192">
    <property type="entry name" value="T_SNARE"/>
    <property type="match status" value="1"/>
</dbReference>
<dbReference type="SMART" id="SM00397">
    <property type="entry name" value="t_SNARE"/>
    <property type="match status" value="1"/>
</dbReference>
<evidence type="ECO:0000256" key="4">
    <source>
        <dbReference type="ARBA" id="ARBA00022927"/>
    </source>
</evidence>
<name>A0AAE1LCM2_9NEOP</name>
<evidence type="ECO:0000256" key="10">
    <source>
        <dbReference type="SAM" id="MobiDB-lite"/>
    </source>
</evidence>
<evidence type="ECO:0000259" key="12">
    <source>
        <dbReference type="PROSITE" id="PS50192"/>
    </source>
</evidence>
<dbReference type="InterPro" id="IPR015260">
    <property type="entry name" value="Syntaxin-6/10/61_N"/>
</dbReference>
<comment type="similarity">
    <text evidence="1">Belongs to the syntaxin family.</text>
</comment>
<keyword evidence="3 11" id="KW-0812">Transmembrane</keyword>
<protein>
    <submittedName>
        <fullName evidence="13">Syntaxin-6</fullName>
    </submittedName>
</protein>
<reference evidence="13" key="2">
    <citation type="journal article" date="2023" name="BMC Genomics">
        <title>Pest status, molecular evolution, and epigenetic factors derived from the genome assembly of Frankliniella fusca, a thysanopteran phytovirus vector.</title>
        <authorList>
            <person name="Catto M.A."/>
            <person name="Labadie P.E."/>
            <person name="Jacobson A.L."/>
            <person name="Kennedy G.G."/>
            <person name="Srinivasan R."/>
            <person name="Hunt B.G."/>
        </authorList>
    </citation>
    <scope>NUCLEOTIDE SEQUENCE</scope>
    <source>
        <strain evidence="13">PL_HMW_Pooled</strain>
    </source>
</reference>
<evidence type="ECO:0000256" key="11">
    <source>
        <dbReference type="SAM" id="Phobius"/>
    </source>
</evidence>
<evidence type="ECO:0000256" key="2">
    <source>
        <dbReference type="ARBA" id="ARBA00022448"/>
    </source>
</evidence>
<evidence type="ECO:0000256" key="1">
    <source>
        <dbReference type="ARBA" id="ARBA00009063"/>
    </source>
</evidence>
<dbReference type="Proteomes" id="UP001219518">
    <property type="component" value="Unassembled WGS sequence"/>
</dbReference>
<dbReference type="GO" id="GO:0015031">
    <property type="term" value="P:protein transport"/>
    <property type="evidence" value="ECO:0007669"/>
    <property type="project" value="UniProtKB-KW"/>
</dbReference>
<dbReference type="SUPFAM" id="SSF58038">
    <property type="entry name" value="SNARE fusion complex"/>
    <property type="match status" value="1"/>
</dbReference>
<gene>
    <name evidence="13" type="ORF">KUF71_022676</name>
</gene>
<evidence type="ECO:0000256" key="6">
    <source>
        <dbReference type="ARBA" id="ARBA00023034"/>
    </source>
</evidence>
<keyword evidence="14" id="KW-1185">Reference proteome</keyword>
<sequence>MTLEDPFFVVKDEVSKALNKTKGLYQRWLELQKDTGLNVTKDDLEWTTTELRNSLRSIEWDIDDLEDTKNILYIQFLINSKELPSIFVYLNDALNSQDSVFIAKKIHIVEKNPSKFKIDNKELTNRKLFIEQAREEVKLMRDKMNMNKNRDRDRTARQPLLDTRDSSPVRVPSSHNSTKYSKLENDLDSPSRQFLDDTLAQQRSLILGQDDTLDAISDSVGTLKTVSRQIGSELDEHAVMLEDFGNEMETADAKMDATMKKVAKLMHMTNDRRQWMAIGILSCILIIIIMLFKFL</sequence>
<dbReference type="AlphaFoldDB" id="A0AAE1LCM2"/>
<feature type="compositionally biased region" description="Basic and acidic residues" evidence="10">
    <location>
        <begin position="141"/>
        <end position="167"/>
    </location>
</feature>
<dbReference type="SUPFAM" id="SSF47661">
    <property type="entry name" value="t-snare proteins"/>
    <property type="match status" value="2"/>
</dbReference>
<organism evidence="13 14">
    <name type="scientific">Frankliniella fusca</name>
    <dbReference type="NCBI Taxonomy" id="407009"/>
    <lineage>
        <taxon>Eukaryota</taxon>
        <taxon>Metazoa</taxon>
        <taxon>Ecdysozoa</taxon>
        <taxon>Arthropoda</taxon>
        <taxon>Hexapoda</taxon>
        <taxon>Insecta</taxon>
        <taxon>Pterygota</taxon>
        <taxon>Neoptera</taxon>
        <taxon>Paraneoptera</taxon>
        <taxon>Thysanoptera</taxon>
        <taxon>Terebrantia</taxon>
        <taxon>Thripoidea</taxon>
        <taxon>Thripidae</taxon>
        <taxon>Frankliniella</taxon>
    </lineage>
</organism>
<keyword evidence="6" id="KW-0333">Golgi apparatus</keyword>
<dbReference type="GO" id="GO:0048193">
    <property type="term" value="P:Golgi vesicle transport"/>
    <property type="evidence" value="ECO:0007669"/>
    <property type="project" value="InterPro"/>
</dbReference>
<dbReference type="EMBL" id="JAHWGI010000312">
    <property type="protein sequence ID" value="KAK3913222.1"/>
    <property type="molecule type" value="Genomic_DNA"/>
</dbReference>
<feature type="region of interest" description="Disordered" evidence="10">
    <location>
        <begin position="141"/>
        <end position="189"/>
    </location>
</feature>
<dbReference type="FunFam" id="1.20.5.110:FF:000006">
    <property type="entry name" value="Syntaxin 6"/>
    <property type="match status" value="1"/>
</dbReference>
<dbReference type="FunFam" id="1.20.58.90:FF:000004">
    <property type="entry name" value="Syntaxin 10"/>
    <property type="match status" value="1"/>
</dbReference>
<keyword evidence="4" id="KW-0653">Protein transport</keyword>
<evidence type="ECO:0000256" key="9">
    <source>
        <dbReference type="ARBA" id="ARBA00037801"/>
    </source>
</evidence>
<comment type="caution">
    <text evidence="13">The sequence shown here is derived from an EMBL/GenBank/DDBJ whole genome shotgun (WGS) entry which is preliminary data.</text>
</comment>
<proteinExistence type="inferred from homology"/>
<keyword evidence="8 11" id="KW-0472">Membrane</keyword>
<evidence type="ECO:0000256" key="8">
    <source>
        <dbReference type="ARBA" id="ARBA00023136"/>
    </source>
</evidence>
<feature type="transmembrane region" description="Helical" evidence="11">
    <location>
        <begin position="275"/>
        <end position="294"/>
    </location>
</feature>
<feature type="domain" description="T-SNARE coiled-coil homology" evidence="12">
    <location>
        <begin position="203"/>
        <end position="265"/>
    </location>
</feature>
<dbReference type="GO" id="GO:0016020">
    <property type="term" value="C:membrane"/>
    <property type="evidence" value="ECO:0007669"/>
    <property type="project" value="InterPro"/>
</dbReference>
<keyword evidence="2" id="KW-0813">Transport</keyword>
<dbReference type="Gene3D" id="1.20.58.90">
    <property type="match status" value="1"/>
</dbReference>
<dbReference type="GO" id="GO:0005794">
    <property type="term" value="C:Golgi apparatus"/>
    <property type="evidence" value="ECO:0007669"/>
    <property type="project" value="UniProtKB-SubCell"/>
</dbReference>
<keyword evidence="5 11" id="KW-1133">Transmembrane helix</keyword>
<evidence type="ECO:0000256" key="3">
    <source>
        <dbReference type="ARBA" id="ARBA00022692"/>
    </source>
</evidence>
<evidence type="ECO:0000256" key="7">
    <source>
        <dbReference type="ARBA" id="ARBA00023054"/>
    </source>
</evidence>
<keyword evidence="7" id="KW-0175">Coiled coil</keyword>
<accession>A0AAE1LCM2</accession>
<comment type="subcellular location">
    <subcellularLocation>
        <location evidence="9">Golgi apparatus</location>
        <location evidence="9">trans-Golgi network membrane</location>
        <topology evidence="9">Single-pass type IV membrane protein</topology>
    </subcellularLocation>
</comment>
<evidence type="ECO:0000313" key="13">
    <source>
        <dbReference type="EMBL" id="KAK3913222.1"/>
    </source>
</evidence>
<dbReference type="InterPro" id="IPR010989">
    <property type="entry name" value="SNARE"/>
</dbReference>
<dbReference type="Gene3D" id="1.20.5.110">
    <property type="match status" value="1"/>
</dbReference>
<dbReference type="Pfam" id="PF09177">
    <property type="entry name" value="STX6_10_61_N"/>
    <property type="match status" value="2"/>
</dbReference>
<dbReference type="PANTHER" id="PTHR12791">
    <property type="entry name" value="GOLGI SNARE BET1-RELATED"/>
    <property type="match status" value="1"/>
</dbReference>
<evidence type="ECO:0000313" key="14">
    <source>
        <dbReference type="Proteomes" id="UP001219518"/>
    </source>
</evidence>
<dbReference type="CDD" id="cd21443">
    <property type="entry name" value="SNARE_NTD_STX6_STX10"/>
    <property type="match status" value="1"/>
</dbReference>
<reference evidence="13" key="1">
    <citation type="submission" date="2021-07" db="EMBL/GenBank/DDBJ databases">
        <authorList>
            <person name="Catto M.A."/>
            <person name="Jacobson A."/>
            <person name="Kennedy G."/>
            <person name="Labadie P."/>
            <person name="Hunt B.G."/>
            <person name="Srinivasan R."/>
        </authorList>
    </citation>
    <scope>NUCLEOTIDE SEQUENCE</scope>
    <source>
        <strain evidence="13">PL_HMW_Pooled</strain>
        <tissue evidence="13">Head</tissue>
    </source>
</reference>
<dbReference type="InterPro" id="IPR000727">
    <property type="entry name" value="T_SNARE_dom"/>
</dbReference>